<evidence type="ECO:0000256" key="1">
    <source>
        <dbReference type="SAM" id="MobiDB-lite"/>
    </source>
</evidence>
<feature type="non-terminal residue" evidence="2">
    <location>
        <position position="116"/>
    </location>
</feature>
<evidence type="ECO:0000313" key="3">
    <source>
        <dbReference type="Proteomes" id="UP001345963"/>
    </source>
</evidence>
<keyword evidence="3" id="KW-1185">Reference proteome</keyword>
<feature type="compositionally biased region" description="Acidic residues" evidence="1">
    <location>
        <begin position="55"/>
        <end position="86"/>
    </location>
</feature>
<feature type="region of interest" description="Disordered" evidence="1">
    <location>
        <begin position="24"/>
        <end position="116"/>
    </location>
</feature>
<reference evidence="2 3" key="1">
    <citation type="submission" date="2021-07" db="EMBL/GenBank/DDBJ databases">
        <authorList>
            <person name="Palmer J.M."/>
        </authorList>
    </citation>
    <scope>NUCLEOTIDE SEQUENCE [LARGE SCALE GENOMIC DNA]</scope>
    <source>
        <strain evidence="2 3">AT_MEX2019</strain>
        <tissue evidence="2">Muscle</tissue>
    </source>
</reference>
<feature type="compositionally biased region" description="Polar residues" evidence="1">
    <location>
        <begin position="39"/>
        <end position="53"/>
    </location>
</feature>
<feature type="non-terminal residue" evidence="2">
    <location>
        <position position="1"/>
    </location>
</feature>
<comment type="caution">
    <text evidence="2">The sequence shown here is derived from an EMBL/GenBank/DDBJ whole genome shotgun (WGS) entry which is preliminary data.</text>
</comment>
<feature type="compositionally biased region" description="Basic and acidic residues" evidence="1">
    <location>
        <begin position="87"/>
        <end position="116"/>
    </location>
</feature>
<protein>
    <submittedName>
        <fullName evidence="2">Uncharacterized protein</fullName>
    </submittedName>
</protein>
<sequence>RNIQIQQLLQPVDPNTIPSLVRAQLDSEGDQDDPLASVLQHSQPSELTQPSSTELCEDEELEAEADSPDMEPGTELDQDDIPSDAEAEARLHQAEEKEAASEENKEAESLGRDSSI</sequence>
<dbReference type="EMBL" id="JAHUTI010069847">
    <property type="protein sequence ID" value="MED6254775.1"/>
    <property type="molecule type" value="Genomic_DNA"/>
</dbReference>
<name>A0ABU7BYT6_9TELE</name>
<organism evidence="2 3">
    <name type="scientific">Ataeniobius toweri</name>
    <dbReference type="NCBI Taxonomy" id="208326"/>
    <lineage>
        <taxon>Eukaryota</taxon>
        <taxon>Metazoa</taxon>
        <taxon>Chordata</taxon>
        <taxon>Craniata</taxon>
        <taxon>Vertebrata</taxon>
        <taxon>Euteleostomi</taxon>
        <taxon>Actinopterygii</taxon>
        <taxon>Neopterygii</taxon>
        <taxon>Teleostei</taxon>
        <taxon>Neoteleostei</taxon>
        <taxon>Acanthomorphata</taxon>
        <taxon>Ovalentaria</taxon>
        <taxon>Atherinomorphae</taxon>
        <taxon>Cyprinodontiformes</taxon>
        <taxon>Goodeidae</taxon>
        <taxon>Ataeniobius</taxon>
    </lineage>
</organism>
<evidence type="ECO:0000313" key="2">
    <source>
        <dbReference type="EMBL" id="MED6254775.1"/>
    </source>
</evidence>
<proteinExistence type="predicted"/>
<dbReference type="Proteomes" id="UP001345963">
    <property type="component" value="Unassembled WGS sequence"/>
</dbReference>
<accession>A0ABU7BYT6</accession>
<gene>
    <name evidence="2" type="ORF">ATANTOWER_000074</name>
</gene>